<feature type="transmembrane region" description="Helical" evidence="5">
    <location>
        <begin position="217"/>
        <end position="236"/>
    </location>
</feature>
<dbReference type="InterPro" id="IPR051533">
    <property type="entry name" value="WaaL-like"/>
</dbReference>
<feature type="transmembrane region" description="Helical" evidence="5">
    <location>
        <begin position="41"/>
        <end position="61"/>
    </location>
</feature>
<evidence type="ECO:0000256" key="1">
    <source>
        <dbReference type="ARBA" id="ARBA00004141"/>
    </source>
</evidence>
<dbReference type="PANTHER" id="PTHR37422:SF13">
    <property type="entry name" value="LIPOPOLYSACCHARIDE BIOSYNTHESIS PROTEIN PA4999-RELATED"/>
    <property type="match status" value="1"/>
</dbReference>
<evidence type="ECO:0000256" key="2">
    <source>
        <dbReference type="ARBA" id="ARBA00022692"/>
    </source>
</evidence>
<dbReference type="PANTHER" id="PTHR37422">
    <property type="entry name" value="TEICHURONIC ACID BIOSYNTHESIS PROTEIN TUAE"/>
    <property type="match status" value="1"/>
</dbReference>
<evidence type="ECO:0000313" key="7">
    <source>
        <dbReference type="EMBL" id="BBO72560.1"/>
    </source>
</evidence>
<evidence type="ECO:0000256" key="4">
    <source>
        <dbReference type="ARBA" id="ARBA00023136"/>
    </source>
</evidence>
<dbReference type="EMBL" id="AP021874">
    <property type="protein sequence ID" value="BBO72560.1"/>
    <property type="molecule type" value="Genomic_DNA"/>
</dbReference>
<feature type="domain" description="O-antigen ligase-related" evidence="6">
    <location>
        <begin position="76"/>
        <end position="218"/>
    </location>
</feature>
<feature type="transmembrane region" description="Helical" evidence="5">
    <location>
        <begin position="112"/>
        <end position="129"/>
    </location>
</feature>
<evidence type="ECO:0000259" key="6">
    <source>
        <dbReference type="Pfam" id="PF04932"/>
    </source>
</evidence>
<evidence type="ECO:0000256" key="3">
    <source>
        <dbReference type="ARBA" id="ARBA00022989"/>
    </source>
</evidence>
<dbReference type="Pfam" id="PF04932">
    <property type="entry name" value="Wzy_C"/>
    <property type="match status" value="1"/>
</dbReference>
<dbReference type="InterPro" id="IPR007016">
    <property type="entry name" value="O-antigen_ligase-rel_domated"/>
</dbReference>
<organism evidence="7 8">
    <name type="scientific">Desulfosarcina alkanivorans</name>
    <dbReference type="NCBI Taxonomy" id="571177"/>
    <lineage>
        <taxon>Bacteria</taxon>
        <taxon>Pseudomonadati</taxon>
        <taxon>Thermodesulfobacteriota</taxon>
        <taxon>Desulfobacteria</taxon>
        <taxon>Desulfobacterales</taxon>
        <taxon>Desulfosarcinaceae</taxon>
        <taxon>Desulfosarcina</taxon>
    </lineage>
</organism>
<evidence type="ECO:0000313" key="8">
    <source>
        <dbReference type="Proteomes" id="UP000427906"/>
    </source>
</evidence>
<gene>
    <name evidence="7" type="ORF">DSCA_64900</name>
</gene>
<comment type="subcellular location">
    <subcellularLocation>
        <location evidence="1">Membrane</location>
        <topology evidence="1">Multi-pass membrane protein</topology>
    </subcellularLocation>
</comment>
<dbReference type="KEGG" id="dalk:DSCA_64900"/>
<protein>
    <recommendedName>
        <fullName evidence="6">O-antigen ligase-related domain-containing protein</fullName>
    </recommendedName>
</protein>
<dbReference type="AlphaFoldDB" id="A0A5K7YW58"/>
<proteinExistence type="predicted"/>
<keyword evidence="8" id="KW-1185">Reference proteome</keyword>
<reference evidence="7 8" key="1">
    <citation type="submission" date="2019-11" db="EMBL/GenBank/DDBJ databases">
        <title>Comparative genomics of hydrocarbon-degrading Desulfosarcina strains.</title>
        <authorList>
            <person name="Watanabe M."/>
            <person name="Kojima H."/>
            <person name="Fukui M."/>
        </authorList>
    </citation>
    <scope>NUCLEOTIDE SEQUENCE [LARGE SCALE GENOMIC DNA]</scope>
    <source>
        <strain evidence="7 8">PL12</strain>
    </source>
</reference>
<feature type="transmembrane region" description="Helical" evidence="5">
    <location>
        <begin position="73"/>
        <end position="106"/>
    </location>
</feature>
<evidence type="ECO:0000256" key="5">
    <source>
        <dbReference type="SAM" id="Phobius"/>
    </source>
</evidence>
<feature type="transmembrane region" description="Helical" evidence="5">
    <location>
        <begin position="271"/>
        <end position="290"/>
    </location>
</feature>
<feature type="transmembrane region" description="Helical" evidence="5">
    <location>
        <begin position="248"/>
        <end position="265"/>
    </location>
</feature>
<accession>A0A5K7YW58</accession>
<sequence length="300" mass="33942">MIEWFIRTAIVSILIFCAGAIVYFYVIQANNWSTRLGFDSAAHNIICFGANIAVVFSIYEFRNTKNKYLKSLIATAILICITTTFLTQSRGGILALVASVFCLFLLEKNLKIILPVLLIITIGLLGSPVKERFFKEKSVSNQHRLGAILYYIEVIKDHPVKGTGYAIDIFDNEKVYANERYFNRIPKIYRKDIYVIFPHNMFLSIGVRMGLVGIGLYLYLLSAYFFMGIKTSVRGVSVSSKALARTMMASMVVFLVGGMFEPVFIHQLDMIFFSLLAMTTVLWKVSFTGTGRRDFGLGRR</sequence>
<keyword evidence="3 5" id="KW-1133">Transmembrane helix</keyword>
<keyword evidence="2 5" id="KW-0812">Transmembrane</keyword>
<dbReference type="Proteomes" id="UP000427906">
    <property type="component" value="Chromosome"/>
</dbReference>
<name>A0A5K7YW58_9BACT</name>
<dbReference type="GO" id="GO:0016020">
    <property type="term" value="C:membrane"/>
    <property type="evidence" value="ECO:0007669"/>
    <property type="project" value="UniProtKB-SubCell"/>
</dbReference>
<keyword evidence="4 5" id="KW-0472">Membrane</keyword>
<feature type="transmembrane region" description="Helical" evidence="5">
    <location>
        <begin position="9"/>
        <end position="29"/>
    </location>
</feature>